<feature type="region of interest" description="Disordered" evidence="1">
    <location>
        <begin position="519"/>
        <end position="610"/>
    </location>
</feature>
<organism evidence="2 3">
    <name type="scientific">Mycena rosella</name>
    <name type="common">Pink bonnet</name>
    <name type="synonym">Agaricus rosellus</name>
    <dbReference type="NCBI Taxonomy" id="1033263"/>
    <lineage>
        <taxon>Eukaryota</taxon>
        <taxon>Fungi</taxon>
        <taxon>Dikarya</taxon>
        <taxon>Basidiomycota</taxon>
        <taxon>Agaricomycotina</taxon>
        <taxon>Agaricomycetes</taxon>
        <taxon>Agaricomycetidae</taxon>
        <taxon>Agaricales</taxon>
        <taxon>Marasmiineae</taxon>
        <taxon>Mycenaceae</taxon>
        <taxon>Mycena</taxon>
    </lineage>
</organism>
<feature type="compositionally biased region" description="Polar residues" evidence="1">
    <location>
        <begin position="545"/>
        <end position="567"/>
    </location>
</feature>
<feature type="compositionally biased region" description="Low complexity" evidence="1">
    <location>
        <begin position="1"/>
        <end position="11"/>
    </location>
</feature>
<feature type="compositionally biased region" description="Polar residues" evidence="1">
    <location>
        <begin position="587"/>
        <end position="597"/>
    </location>
</feature>
<comment type="caution">
    <text evidence="2">The sequence shown here is derived from an EMBL/GenBank/DDBJ whole genome shotgun (WGS) entry which is preliminary data.</text>
</comment>
<reference evidence="2" key="1">
    <citation type="submission" date="2023-03" db="EMBL/GenBank/DDBJ databases">
        <title>Massive genome expansion in bonnet fungi (Mycena s.s.) driven by repeated elements and novel gene families across ecological guilds.</title>
        <authorList>
            <consortium name="Lawrence Berkeley National Laboratory"/>
            <person name="Harder C.B."/>
            <person name="Miyauchi S."/>
            <person name="Viragh M."/>
            <person name="Kuo A."/>
            <person name="Thoen E."/>
            <person name="Andreopoulos B."/>
            <person name="Lu D."/>
            <person name="Skrede I."/>
            <person name="Drula E."/>
            <person name="Henrissat B."/>
            <person name="Morin E."/>
            <person name="Kohler A."/>
            <person name="Barry K."/>
            <person name="LaButti K."/>
            <person name="Morin E."/>
            <person name="Salamov A."/>
            <person name="Lipzen A."/>
            <person name="Mereny Z."/>
            <person name="Hegedus B."/>
            <person name="Baldrian P."/>
            <person name="Stursova M."/>
            <person name="Weitz H."/>
            <person name="Taylor A."/>
            <person name="Grigoriev I.V."/>
            <person name="Nagy L.G."/>
            <person name="Martin F."/>
            <person name="Kauserud H."/>
        </authorList>
    </citation>
    <scope>NUCLEOTIDE SEQUENCE</scope>
    <source>
        <strain evidence="2">CBHHK067</strain>
    </source>
</reference>
<name>A0AAD7GV66_MYCRO</name>
<keyword evidence="3" id="KW-1185">Reference proteome</keyword>
<gene>
    <name evidence="2" type="ORF">B0H17DRAFT_1035803</name>
</gene>
<feature type="compositionally biased region" description="Polar residues" evidence="1">
    <location>
        <begin position="666"/>
        <end position="678"/>
    </location>
</feature>
<evidence type="ECO:0000313" key="3">
    <source>
        <dbReference type="Proteomes" id="UP001221757"/>
    </source>
</evidence>
<evidence type="ECO:0000313" key="2">
    <source>
        <dbReference type="EMBL" id="KAJ7706120.1"/>
    </source>
</evidence>
<proteinExistence type="predicted"/>
<feature type="region of interest" description="Disordered" evidence="1">
    <location>
        <begin position="181"/>
        <end position="246"/>
    </location>
</feature>
<dbReference type="Proteomes" id="UP001221757">
    <property type="component" value="Unassembled WGS sequence"/>
</dbReference>
<dbReference type="AlphaFoldDB" id="A0AAD7GV66"/>
<feature type="region of interest" description="Disordered" evidence="1">
    <location>
        <begin position="1"/>
        <end position="35"/>
    </location>
</feature>
<protein>
    <submittedName>
        <fullName evidence="2">Uncharacterized protein</fullName>
    </submittedName>
</protein>
<sequence length="762" mass="81607">MTTAEGESTLSPTPPSPGPVLPGAWPSSLHRRSTTCPTRPVVDALNLDRVFDFQQRLVNRMEQSEPSSTSLSASASVDSALTPADSLDSELTRFRDTSVSTTYTSRSSPERFVTAKLPQLAFKTKYSAVENNYPTRIPRSTFSRSTFDQTRARTDNVVSAETPSPPRFLSPIIFASPASSSFPRFMAKPQPPSPRNRSSSYEYNSSPSWETSYGSEYNDRHMLNPSPSPSPMSGRPNSATNMSCTNRTPSIEIGATVPMLTSLSLPASPDTSMSLDMDPVASRSPRLSPIDGDTSPWSLSLSPASPVLSVIPDLSLSSPAPGNVDHVVSFPSPSLSASPSASPLSSPVLDGALESEYVYDTSAAEYAAAVMSSAWASDAPSMAQVIPRGLLSTENDTTSLADEDAAPDPNPSLDVTLEEQQLPEPLAYLDNIQYLPTRRQEGKMSGVLGKMKKLGDKVKKLLRGKPKTLGNGGVNIDVDVRRVGGVGNSPVPYALPDVIDIHSPTAVAQVYDSLLPSHGTESHLPLPLPPPPGLGVRKPKARPILSSQTYRSTLARTRTNDNAVGQNPPTIRIRPPSSSGHVAASINPPSNTRVTPKTPSPDLTAHSRPKTLAEIKSKRRLSLSTLSNFTRSSSPAPPINVVTSNHHRRRPSSALAFYPRPPPISSFRTAAQTDGSETTYRRPEVPASTSSRTISTAAVSGTVRSVSVPASMALHADNPLPTDAMKRKNRRFSLSALSNFAAGHWDEGSWQKNGTVHMPRGE</sequence>
<evidence type="ECO:0000256" key="1">
    <source>
        <dbReference type="SAM" id="MobiDB-lite"/>
    </source>
</evidence>
<feature type="compositionally biased region" description="Low complexity" evidence="1">
    <location>
        <begin position="568"/>
        <end position="579"/>
    </location>
</feature>
<dbReference type="EMBL" id="JARKIE010000007">
    <property type="protein sequence ID" value="KAJ7706120.1"/>
    <property type="molecule type" value="Genomic_DNA"/>
</dbReference>
<accession>A0AAD7GV66</accession>
<feature type="compositionally biased region" description="Low complexity" evidence="1">
    <location>
        <begin position="195"/>
        <end position="208"/>
    </location>
</feature>
<feature type="region of interest" description="Disordered" evidence="1">
    <location>
        <begin position="628"/>
        <end position="693"/>
    </location>
</feature>